<dbReference type="AlphaFoldDB" id="A0A1M5AJ91"/>
<sequence length="100" mass="11187">MTPRAITDPAPTAMYLRRPSWGAAPAASVAGILLYQPRHRPAAELRPHTGARWRLEVFAVVVGQIRQRCEQEVDRILGFVPTPDMPAEIMIRTQERTCAP</sequence>
<evidence type="ECO:0000313" key="2">
    <source>
        <dbReference type="Proteomes" id="UP000325134"/>
    </source>
</evidence>
<name>A0A1M5AJ91_9RHOB</name>
<dbReference type="OrthoDB" id="9810980at2"/>
<gene>
    <name evidence="1" type="ORF">SAMN05444279_12633</name>
</gene>
<organism evidence="1 2">
    <name type="scientific">Ruegeria intermedia</name>
    <dbReference type="NCBI Taxonomy" id="996115"/>
    <lineage>
        <taxon>Bacteria</taxon>
        <taxon>Pseudomonadati</taxon>
        <taxon>Pseudomonadota</taxon>
        <taxon>Alphaproteobacteria</taxon>
        <taxon>Rhodobacterales</taxon>
        <taxon>Roseobacteraceae</taxon>
        <taxon>Ruegeria</taxon>
    </lineage>
</organism>
<proteinExistence type="predicted"/>
<dbReference type="EMBL" id="FQVK01000026">
    <property type="protein sequence ID" value="SHF30339.1"/>
    <property type="molecule type" value="Genomic_DNA"/>
</dbReference>
<dbReference type="RefSeq" id="WP_149777027.1">
    <property type="nucleotide sequence ID" value="NZ_FQVK01000026.1"/>
</dbReference>
<keyword evidence="2" id="KW-1185">Reference proteome</keyword>
<reference evidence="1 2" key="1">
    <citation type="submission" date="2016-11" db="EMBL/GenBank/DDBJ databases">
        <authorList>
            <person name="Varghese N."/>
            <person name="Submissions S."/>
        </authorList>
    </citation>
    <scope>NUCLEOTIDE SEQUENCE [LARGE SCALE GENOMIC DNA]</scope>
    <source>
        <strain evidence="1 2">DSM 29341</strain>
    </source>
</reference>
<protein>
    <submittedName>
        <fullName evidence="1">Uncharacterized protein</fullName>
    </submittedName>
</protein>
<evidence type="ECO:0000313" key="1">
    <source>
        <dbReference type="EMBL" id="SHF30339.1"/>
    </source>
</evidence>
<accession>A0A1M5AJ91</accession>
<dbReference type="Proteomes" id="UP000325134">
    <property type="component" value="Unassembled WGS sequence"/>
</dbReference>